<dbReference type="PANTHER" id="PTHR32322:SF2">
    <property type="entry name" value="EAMA DOMAIN-CONTAINING PROTEIN"/>
    <property type="match status" value="1"/>
</dbReference>
<reference evidence="7 8" key="1">
    <citation type="journal article" date="2019" name="Int. J. Syst. Evol. Microbiol.">
        <title>The Global Catalogue of Microorganisms (GCM) 10K type strain sequencing project: providing services to taxonomists for standard genome sequencing and annotation.</title>
        <authorList>
            <consortium name="The Broad Institute Genomics Platform"/>
            <consortium name="The Broad Institute Genome Sequencing Center for Infectious Disease"/>
            <person name="Wu L."/>
            <person name="Ma J."/>
        </authorList>
    </citation>
    <scope>NUCLEOTIDE SEQUENCE [LARGE SCALE GENOMIC DNA]</scope>
    <source>
        <strain evidence="7 8">CGMCC 1.12563</strain>
    </source>
</reference>
<feature type="transmembrane region" description="Helical" evidence="5">
    <location>
        <begin position="216"/>
        <end position="237"/>
    </location>
</feature>
<dbReference type="Pfam" id="PF00892">
    <property type="entry name" value="EamA"/>
    <property type="match status" value="2"/>
</dbReference>
<feature type="domain" description="EamA" evidence="6">
    <location>
        <begin position="6"/>
        <end position="140"/>
    </location>
</feature>
<dbReference type="Proteomes" id="UP001597187">
    <property type="component" value="Unassembled WGS sequence"/>
</dbReference>
<dbReference type="RefSeq" id="WP_250872588.1">
    <property type="nucleotide sequence ID" value="NZ_JALXFV010000002.1"/>
</dbReference>
<evidence type="ECO:0000256" key="2">
    <source>
        <dbReference type="ARBA" id="ARBA00022692"/>
    </source>
</evidence>
<feature type="domain" description="EamA" evidence="6">
    <location>
        <begin position="157"/>
        <end position="288"/>
    </location>
</feature>
<comment type="subcellular location">
    <subcellularLocation>
        <location evidence="1">Membrane</location>
        <topology evidence="1">Multi-pass membrane protein</topology>
    </subcellularLocation>
</comment>
<keyword evidence="2 5" id="KW-0812">Transmembrane</keyword>
<evidence type="ECO:0000313" key="7">
    <source>
        <dbReference type="EMBL" id="MFD1512618.1"/>
    </source>
</evidence>
<keyword evidence="3 5" id="KW-1133">Transmembrane helix</keyword>
<feature type="transmembrane region" description="Helical" evidence="5">
    <location>
        <begin position="123"/>
        <end position="140"/>
    </location>
</feature>
<evidence type="ECO:0000259" key="6">
    <source>
        <dbReference type="Pfam" id="PF00892"/>
    </source>
</evidence>
<feature type="transmembrane region" description="Helical" evidence="5">
    <location>
        <begin position="152"/>
        <end position="172"/>
    </location>
</feature>
<gene>
    <name evidence="7" type="ORF">ACFSBT_04895</name>
</gene>
<dbReference type="GO" id="GO:0016020">
    <property type="term" value="C:membrane"/>
    <property type="evidence" value="ECO:0007669"/>
    <property type="project" value="UniProtKB-SubCell"/>
</dbReference>
<dbReference type="Gene3D" id="1.10.3730.20">
    <property type="match status" value="1"/>
</dbReference>
<sequence>MSRLRAVGLFVGLASLWGLSFPAISVGLNSLDPLLFAAIRYDIAAALLLTLALVTLGPERWIPQTRDDVAAIVSGGLFLVAGNSMLFVAQQTVASGVAAILYSLIPLLTTGFAFVVLRERMGAVQLLGIAVGLVGVAIVARPDPNALLSADVVAKGFVVVAAASVALGGVLVQRFGPTLHDVGFTGWAMGAGALVLHAGSLATGETVPTTLPDQEVLLAVGYLSVLATALAFVLYFTLLGDYGPLRTNLVSYLVPVVATVAGVVLLDERITALTLLGFLVIFAGFLLVQSDTIRALARERATGGEA</sequence>
<dbReference type="InterPro" id="IPR037185">
    <property type="entry name" value="EmrE-like"/>
</dbReference>
<accession>A0ABD6ARX5</accession>
<dbReference type="EMBL" id="JBHUDC010000002">
    <property type="protein sequence ID" value="MFD1512618.1"/>
    <property type="molecule type" value="Genomic_DNA"/>
</dbReference>
<proteinExistence type="predicted"/>
<keyword evidence="4 5" id="KW-0472">Membrane</keyword>
<dbReference type="InterPro" id="IPR050638">
    <property type="entry name" value="AA-Vitamin_Transporters"/>
</dbReference>
<protein>
    <submittedName>
        <fullName evidence="7">DMT family transporter</fullName>
    </submittedName>
</protein>
<feature type="transmembrane region" description="Helical" evidence="5">
    <location>
        <begin position="69"/>
        <end position="89"/>
    </location>
</feature>
<evidence type="ECO:0000313" key="8">
    <source>
        <dbReference type="Proteomes" id="UP001597187"/>
    </source>
</evidence>
<feature type="transmembrane region" description="Helical" evidence="5">
    <location>
        <begin position="272"/>
        <end position="288"/>
    </location>
</feature>
<dbReference type="SUPFAM" id="SSF103481">
    <property type="entry name" value="Multidrug resistance efflux transporter EmrE"/>
    <property type="match status" value="2"/>
</dbReference>
<dbReference type="InterPro" id="IPR000620">
    <property type="entry name" value="EamA_dom"/>
</dbReference>
<evidence type="ECO:0000256" key="1">
    <source>
        <dbReference type="ARBA" id="ARBA00004141"/>
    </source>
</evidence>
<keyword evidence="8" id="KW-1185">Reference proteome</keyword>
<dbReference type="AlphaFoldDB" id="A0ABD6ARX5"/>
<evidence type="ECO:0000256" key="5">
    <source>
        <dbReference type="SAM" id="Phobius"/>
    </source>
</evidence>
<evidence type="ECO:0000256" key="3">
    <source>
        <dbReference type="ARBA" id="ARBA00022989"/>
    </source>
</evidence>
<dbReference type="PANTHER" id="PTHR32322">
    <property type="entry name" value="INNER MEMBRANE TRANSPORTER"/>
    <property type="match status" value="1"/>
</dbReference>
<feature type="transmembrane region" description="Helical" evidence="5">
    <location>
        <begin position="38"/>
        <end position="57"/>
    </location>
</feature>
<name>A0ABD6ARX5_9EURY</name>
<comment type="caution">
    <text evidence="7">The sequence shown here is derived from an EMBL/GenBank/DDBJ whole genome shotgun (WGS) entry which is preliminary data.</text>
</comment>
<organism evidence="7 8">
    <name type="scientific">Halomarina rubra</name>
    <dbReference type="NCBI Taxonomy" id="2071873"/>
    <lineage>
        <taxon>Archaea</taxon>
        <taxon>Methanobacteriati</taxon>
        <taxon>Methanobacteriota</taxon>
        <taxon>Stenosarchaea group</taxon>
        <taxon>Halobacteria</taxon>
        <taxon>Halobacteriales</taxon>
        <taxon>Natronomonadaceae</taxon>
        <taxon>Halomarina</taxon>
    </lineage>
</organism>
<evidence type="ECO:0000256" key="4">
    <source>
        <dbReference type="ARBA" id="ARBA00023136"/>
    </source>
</evidence>
<feature type="transmembrane region" description="Helical" evidence="5">
    <location>
        <begin position="95"/>
        <end position="116"/>
    </location>
</feature>
<feature type="transmembrane region" description="Helical" evidence="5">
    <location>
        <begin position="184"/>
        <end position="204"/>
    </location>
</feature>
<feature type="transmembrane region" description="Helical" evidence="5">
    <location>
        <begin position="249"/>
        <end position="266"/>
    </location>
</feature>